<comment type="caution">
    <text evidence="4">The sequence shown here is derived from an EMBL/GenBank/DDBJ whole genome shotgun (WGS) entry which is preliminary data.</text>
</comment>
<feature type="domain" description="LEM" evidence="3">
    <location>
        <begin position="747"/>
        <end position="791"/>
    </location>
</feature>
<evidence type="ECO:0000313" key="4">
    <source>
        <dbReference type="EMBL" id="OWF34866.1"/>
    </source>
</evidence>
<dbReference type="SUPFAM" id="SSF48403">
    <property type="entry name" value="Ankyrin repeat"/>
    <property type="match status" value="1"/>
</dbReference>
<keyword evidence="1" id="KW-0040">ANK repeat</keyword>
<dbReference type="Pfam" id="PF22945">
    <property type="entry name" value="LEM-3_GIY-YIG"/>
    <property type="match status" value="1"/>
</dbReference>
<evidence type="ECO:0000256" key="1">
    <source>
        <dbReference type="PROSITE-ProRule" id="PRU00023"/>
    </source>
</evidence>
<feature type="compositionally biased region" description="Polar residues" evidence="2">
    <location>
        <begin position="289"/>
        <end position="306"/>
    </location>
</feature>
<feature type="region of interest" description="Disordered" evidence="2">
    <location>
        <begin position="452"/>
        <end position="512"/>
    </location>
</feature>
<dbReference type="InterPro" id="IPR036770">
    <property type="entry name" value="Ankyrin_rpt-contain_sf"/>
</dbReference>
<dbReference type="GO" id="GO:0000724">
    <property type="term" value="P:double-strand break repair via homologous recombination"/>
    <property type="evidence" value="ECO:0007669"/>
    <property type="project" value="TreeGrafter"/>
</dbReference>
<dbReference type="Proteomes" id="UP000242188">
    <property type="component" value="Unassembled WGS sequence"/>
</dbReference>
<dbReference type="GO" id="GO:0005737">
    <property type="term" value="C:cytoplasm"/>
    <property type="evidence" value="ECO:0007669"/>
    <property type="project" value="TreeGrafter"/>
</dbReference>
<name>A0A210PEI2_MIZYE</name>
<dbReference type="Gene3D" id="1.10.720.40">
    <property type="match status" value="1"/>
</dbReference>
<dbReference type="CDD" id="cd10454">
    <property type="entry name" value="GIY-YIG_COG3680_Meta"/>
    <property type="match status" value="1"/>
</dbReference>
<dbReference type="Gene3D" id="1.25.40.20">
    <property type="entry name" value="Ankyrin repeat-containing domain"/>
    <property type="match status" value="1"/>
</dbReference>
<gene>
    <name evidence="4" type="ORF">KP79_PYT15672</name>
</gene>
<dbReference type="CDD" id="cd12934">
    <property type="entry name" value="LEM"/>
    <property type="match status" value="1"/>
</dbReference>
<dbReference type="InterPro" id="IPR011015">
    <property type="entry name" value="LEM/LEM-like_dom_sf"/>
</dbReference>
<dbReference type="Pfam" id="PF12796">
    <property type="entry name" value="Ank_2"/>
    <property type="match status" value="1"/>
</dbReference>
<feature type="compositionally biased region" description="Low complexity" evidence="2">
    <location>
        <begin position="614"/>
        <end position="624"/>
    </location>
</feature>
<feature type="repeat" description="ANK" evidence="1">
    <location>
        <begin position="71"/>
        <end position="103"/>
    </location>
</feature>
<dbReference type="PROSITE" id="PS50297">
    <property type="entry name" value="ANK_REP_REGION"/>
    <property type="match status" value="1"/>
</dbReference>
<dbReference type="PANTHER" id="PTHR46427:SF1">
    <property type="entry name" value="ANKYRIN REPEAT AND LEM DOMAIN-CONTAINING PROTEIN 1"/>
    <property type="match status" value="1"/>
</dbReference>
<dbReference type="AlphaFoldDB" id="A0A210PEI2"/>
<dbReference type="InterPro" id="IPR003887">
    <property type="entry name" value="LEM_dom"/>
</dbReference>
<dbReference type="SMART" id="SM00248">
    <property type="entry name" value="ANK"/>
    <property type="match status" value="2"/>
</dbReference>
<proteinExistence type="predicted"/>
<reference evidence="4 5" key="1">
    <citation type="journal article" date="2017" name="Nat. Ecol. Evol.">
        <title>Scallop genome provides insights into evolution of bilaterian karyotype and development.</title>
        <authorList>
            <person name="Wang S."/>
            <person name="Zhang J."/>
            <person name="Jiao W."/>
            <person name="Li J."/>
            <person name="Xun X."/>
            <person name="Sun Y."/>
            <person name="Guo X."/>
            <person name="Huan P."/>
            <person name="Dong B."/>
            <person name="Zhang L."/>
            <person name="Hu X."/>
            <person name="Sun X."/>
            <person name="Wang J."/>
            <person name="Zhao C."/>
            <person name="Wang Y."/>
            <person name="Wang D."/>
            <person name="Huang X."/>
            <person name="Wang R."/>
            <person name="Lv J."/>
            <person name="Li Y."/>
            <person name="Zhang Z."/>
            <person name="Liu B."/>
            <person name="Lu W."/>
            <person name="Hui Y."/>
            <person name="Liang J."/>
            <person name="Zhou Z."/>
            <person name="Hou R."/>
            <person name="Li X."/>
            <person name="Liu Y."/>
            <person name="Li H."/>
            <person name="Ning X."/>
            <person name="Lin Y."/>
            <person name="Zhao L."/>
            <person name="Xing Q."/>
            <person name="Dou J."/>
            <person name="Li Y."/>
            <person name="Mao J."/>
            <person name="Guo H."/>
            <person name="Dou H."/>
            <person name="Li T."/>
            <person name="Mu C."/>
            <person name="Jiang W."/>
            <person name="Fu Q."/>
            <person name="Fu X."/>
            <person name="Miao Y."/>
            <person name="Liu J."/>
            <person name="Yu Q."/>
            <person name="Li R."/>
            <person name="Liao H."/>
            <person name="Li X."/>
            <person name="Kong Y."/>
            <person name="Jiang Z."/>
            <person name="Chourrout D."/>
            <person name="Li R."/>
            <person name="Bao Z."/>
        </authorList>
    </citation>
    <scope>NUCLEOTIDE SEQUENCE [LARGE SCALE GENOMIC DNA]</scope>
    <source>
        <strain evidence="4 5">PY_sf001</strain>
    </source>
</reference>
<evidence type="ECO:0000259" key="3">
    <source>
        <dbReference type="PROSITE" id="PS50954"/>
    </source>
</evidence>
<dbReference type="InterPro" id="IPR034998">
    <property type="entry name" value="ANKLE1"/>
</dbReference>
<dbReference type="PANTHER" id="PTHR46427">
    <property type="entry name" value="ANKYRIN REPEAT AND LEM DOMAIN-CONTAINING PROTEIN 1"/>
    <property type="match status" value="1"/>
</dbReference>
<dbReference type="InterPro" id="IPR002110">
    <property type="entry name" value="Ankyrin_rpt"/>
</dbReference>
<dbReference type="PROSITE" id="PS50088">
    <property type="entry name" value="ANK_REPEAT"/>
    <property type="match status" value="1"/>
</dbReference>
<dbReference type="SUPFAM" id="SSF63451">
    <property type="entry name" value="LEM domain"/>
    <property type="match status" value="1"/>
</dbReference>
<sequence>MADETITHRLFGALNLEDLIEAELLLNEGANPNAVLPVEGVACIHIASGLGLEATKLLLQYGGDPNIRSVDGTTPMHVSATWGDQDSLRILLLNGGDPLARDQDGSSVLDSAQTYGHTTCVRLLEFCTLLLSPDVDSSRQPKIIYKPCESSDDFHLQTSKKCQSDRDKIYQHMKDDPLYLDDFLEWAFDQEGSTYTDQINQHLNSCLTGHRQLSCDVTSPDHPFLEQKNQSRDIDLSGQTDTNDLGFVQNSCHVHWADDLTQTLPWNAVLNDSLTSSTDDDTFLSCSSGPSPTRTDTVSANGQGQTTHHSFFSTILDEKVGGKSKSSAGQEYFRKINGQSGDWHSHDNQSRKSCLNTESGRSCTSPGQNQSMKTNEKTFIRHSGCLYGQNPAQGKKSYNENEYHGHEGNYSCGKPTKEQSGMLPKENKLCRGTVNRQSPNLSREDRIFHEKYANQRKQKNTETTSRESWRTYGNVPTPSNKLNDKTCGTCNRARGRSAVKSENSSPLQSLDQKKVRCERKVQNWLNSADPQRQLVDNMRRISLESKENHIWQPPTMPVDQNASDLISSDESFCQRHPKKTSENRMSSLKEVVNDSLLTDLDDTISYDSRRESETQSSSKTSTVTEDVRDSVVVDSDDTLLYDDDQTSITDCDILNQSFGRLSFDSAATVEYVYSDPEEGIVLVERRIPSQCGSTIQRLSLDSTSTTHTLDSQATQTYSWKSLCKNHQRKSDASELDGICSEKEDEIPPCLRSLSNDDIRSRLQLMGDNPGPVTPGTRQTYLLRLQRVESDPQIVLTSKHPGYSSALNAALDGNYDSSIAADLETKMVAAFQNPRQACRWREGTMKSSFNYLLLDPRITKNLPNRSCSLSELDTFRTFVSAIFYVGKGKRARPYCHLYEAINQLKSPKPKVSEKIERILDIWGSGEGVVSLHCFQSVIPVEAYTREACIVDALGLSNLTNKKRGDYYSVSTTWSNKQRQQVGVYLLKKALQIFLGEGERQISPPDIKVGA</sequence>
<organism evidence="4 5">
    <name type="scientific">Mizuhopecten yessoensis</name>
    <name type="common">Japanese scallop</name>
    <name type="synonym">Patinopecten yessoensis</name>
    <dbReference type="NCBI Taxonomy" id="6573"/>
    <lineage>
        <taxon>Eukaryota</taxon>
        <taxon>Metazoa</taxon>
        <taxon>Spiralia</taxon>
        <taxon>Lophotrochozoa</taxon>
        <taxon>Mollusca</taxon>
        <taxon>Bivalvia</taxon>
        <taxon>Autobranchia</taxon>
        <taxon>Pteriomorphia</taxon>
        <taxon>Pectinida</taxon>
        <taxon>Pectinoidea</taxon>
        <taxon>Pectinidae</taxon>
        <taxon>Mizuhopecten</taxon>
    </lineage>
</organism>
<dbReference type="GO" id="GO:0005654">
    <property type="term" value="C:nucleoplasm"/>
    <property type="evidence" value="ECO:0007669"/>
    <property type="project" value="TreeGrafter"/>
</dbReference>
<feature type="compositionally biased region" description="Polar residues" evidence="2">
    <location>
        <begin position="500"/>
        <end position="510"/>
    </location>
</feature>
<feature type="region of interest" description="Disordered" evidence="2">
    <location>
        <begin position="337"/>
        <end position="373"/>
    </location>
</feature>
<dbReference type="Pfam" id="PF03020">
    <property type="entry name" value="LEM"/>
    <property type="match status" value="1"/>
</dbReference>
<dbReference type="EMBL" id="NEDP02076748">
    <property type="protein sequence ID" value="OWF34866.1"/>
    <property type="molecule type" value="Genomic_DNA"/>
</dbReference>
<protein>
    <submittedName>
        <fullName evidence="4">Ankyrin repeat and LEM domain-containing protein 1</fullName>
    </submittedName>
</protein>
<accession>A0A210PEI2</accession>
<dbReference type="GO" id="GO:0000712">
    <property type="term" value="P:resolution of meiotic recombination intermediates"/>
    <property type="evidence" value="ECO:0007669"/>
    <property type="project" value="TreeGrafter"/>
</dbReference>
<dbReference type="GO" id="GO:0004520">
    <property type="term" value="F:DNA endonuclease activity"/>
    <property type="evidence" value="ECO:0007669"/>
    <property type="project" value="TreeGrafter"/>
</dbReference>
<keyword evidence="5" id="KW-1185">Reference proteome</keyword>
<feature type="compositionally biased region" description="Polar residues" evidence="2">
    <location>
        <begin position="351"/>
        <end position="373"/>
    </location>
</feature>
<evidence type="ECO:0000313" key="5">
    <source>
        <dbReference type="Proteomes" id="UP000242188"/>
    </source>
</evidence>
<feature type="compositionally biased region" description="Polar residues" evidence="2">
    <location>
        <begin position="474"/>
        <end position="489"/>
    </location>
</feature>
<evidence type="ECO:0000256" key="2">
    <source>
        <dbReference type="SAM" id="MobiDB-lite"/>
    </source>
</evidence>
<dbReference type="OrthoDB" id="1601181at2759"/>
<feature type="region of interest" description="Disordered" evidence="2">
    <location>
        <begin position="281"/>
        <end position="306"/>
    </location>
</feature>
<feature type="region of interest" description="Disordered" evidence="2">
    <location>
        <begin position="606"/>
        <end position="625"/>
    </location>
</feature>
<dbReference type="STRING" id="6573.A0A210PEI2"/>
<dbReference type="PROSITE" id="PS50954">
    <property type="entry name" value="LEM"/>
    <property type="match status" value="1"/>
</dbReference>